<keyword evidence="2" id="KW-1185">Reference proteome</keyword>
<organism evidence="1 2">
    <name type="scientific">Paraphaeosphaeria minitans</name>
    <dbReference type="NCBI Taxonomy" id="565426"/>
    <lineage>
        <taxon>Eukaryota</taxon>
        <taxon>Fungi</taxon>
        <taxon>Dikarya</taxon>
        <taxon>Ascomycota</taxon>
        <taxon>Pezizomycotina</taxon>
        <taxon>Dothideomycetes</taxon>
        <taxon>Pleosporomycetidae</taxon>
        <taxon>Pleosporales</taxon>
        <taxon>Massarineae</taxon>
        <taxon>Didymosphaeriaceae</taxon>
        <taxon>Paraphaeosphaeria</taxon>
    </lineage>
</organism>
<proteinExistence type="predicted"/>
<reference evidence="1" key="1">
    <citation type="journal article" date="2020" name="Mol. Plant Microbe Interact.">
        <title>Genome Sequence of the Biocontrol Agent Coniothyrium minitans strain Conio (IMI 134523).</title>
        <authorList>
            <person name="Patel D."/>
            <person name="Shittu T.A."/>
            <person name="Baroncelli R."/>
            <person name="Muthumeenakshi S."/>
            <person name="Osborne T.H."/>
            <person name="Janganan T.K."/>
            <person name="Sreenivasaprasad S."/>
        </authorList>
    </citation>
    <scope>NUCLEOTIDE SEQUENCE</scope>
    <source>
        <strain evidence="1">Conio</strain>
    </source>
</reference>
<sequence length="30" mass="3384">MLSMPGLVPSRLSHRVPWCFGNYAKPVPSR</sequence>
<gene>
    <name evidence="1" type="ORF">PMIN01_01682</name>
</gene>
<protein>
    <submittedName>
        <fullName evidence="1">Uncharacterized protein</fullName>
    </submittedName>
</protein>
<evidence type="ECO:0000313" key="1">
    <source>
        <dbReference type="EMBL" id="KAF9739048.1"/>
    </source>
</evidence>
<dbReference type="Proteomes" id="UP000756921">
    <property type="component" value="Unassembled WGS sequence"/>
</dbReference>
<evidence type="ECO:0000313" key="2">
    <source>
        <dbReference type="Proteomes" id="UP000756921"/>
    </source>
</evidence>
<comment type="caution">
    <text evidence="1">The sequence shown here is derived from an EMBL/GenBank/DDBJ whole genome shotgun (WGS) entry which is preliminary data.</text>
</comment>
<dbReference type="AlphaFoldDB" id="A0A9P6GPX5"/>
<name>A0A9P6GPX5_9PLEO</name>
<accession>A0A9P6GPX5</accession>
<dbReference type="EMBL" id="WJXW01000002">
    <property type="protein sequence ID" value="KAF9739048.1"/>
    <property type="molecule type" value="Genomic_DNA"/>
</dbReference>